<feature type="domain" description="DUF6985" evidence="1">
    <location>
        <begin position="56"/>
        <end position="184"/>
    </location>
</feature>
<protein>
    <recommendedName>
        <fullName evidence="1">DUF6985 domain-containing protein</fullName>
    </recommendedName>
</protein>
<name>A0A4Q1D9Y2_9BACT</name>
<dbReference type="InterPro" id="IPR054254">
    <property type="entry name" value="DUF6985"/>
</dbReference>
<dbReference type="Pfam" id="PF22481">
    <property type="entry name" value="DUF6985"/>
    <property type="match status" value="1"/>
</dbReference>
<keyword evidence="3" id="KW-1185">Reference proteome</keyword>
<proteinExistence type="predicted"/>
<evidence type="ECO:0000259" key="1">
    <source>
        <dbReference type="Pfam" id="PF22481"/>
    </source>
</evidence>
<sequence length="224" mass="26287">MEIGNNRIPGIRVENIGTKQKPRNVIKGVVSLSCWNDHFLYEEADRLMKTKVVTDGLIALWIDSETGIDDKFNLSDEQVNTYSFLVENQLKLRQSMLDELKKQFPRLLSGEYASWEQDAPFFSRLPDLTPEFDFKSYIGPASITICKDVKDGAAYVIWNFRCLWDTEHSLDFITHNERVIEIAPEADPWTIYRDNGTYEQKNKAYKDKISTLTFPKQKKWWQFW</sequence>
<comment type="caution">
    <text evidence="2">The sequence shown here is derived from an EMBL/GenBank/DDBJ whole genome shotgun (WGS) entry which is preliminary data.</text>
</comment>
<dbReference type="EMBL" id="SDHZ01000001">
    <property type="protein sequence ID" value="RXK85698.1"/>
    <property type="molecule type" value="Genomic_DNA"/>
</dbReference>
<accession>A0A4Q1D9Y2</accession>
<reference evidence="2 3" key="1">
    <citation type="submission" date="2019-01" db="EMBL/GenBank/DDBJ databases">
        <title>Filimonas sp. strain TTM-71.</title>
        <authorList>
            <person name="Chen W.-M."/>
        </authorList>
    </citation>
    <scope>NUCLEOTIDE SEQUENCE [LARGE SCALE GENOMIC DNA]</scope>
    <source>
        <strain evidence="2 3">TTM-71</strain>
    </source>
</reference>
<evidence type="ECO:0000313" key="3">
    <source>
        <dbReference type="Proteomes" id="UP000290545"/>
    </source>
</evidence>
<gene>
    <name evidence="2" type="ORF">ESB13_02465</name>
</gene>
<dbReference type="AlphaFoldDB" id="A0A4Q1D9Y2"/>
<dbReference type="Proteomes" id="UP000290545">
    <property type="component" value="Unassembled WGS sequence"/>
</dbReference>
<evidence type="ECO:0000313" key="2">
    <source>
        <dbReference type="EMBL" id="RXK85698.1"/>
    </source>
</evidence>
<organism evidence="2 3">
    <name type="scientific">Filimonas effusa</name>
    <dbReference type="NCBI Taxonomy" id="2508721"/>
    <lineage>
        <taxon>Bacteria</taxon>
        <taxon>Pseudomonadati</taxon>
        <taxon>Bacteroidota</taxon>
        <taxon>Chitinophagia</taxon>
        <taxon>Chitinophagales</taxon>
        <taxon>Chitinophagaceae</taxon>
        <taxon>Filimonas</taxon>
    </lineage>
</organism>
<dbReference type="OrthoDB" id="3477708at2"/>
<dbReference type="RefSeq" id="WP_129001451.1">
    <property type="nucleotide sequence ID" value="NZ_SDHZ01000001.1"/>
</dbReference>